<keyword evidence="2" id="KW-1185">Reference proteome</keyword>
<comment type="caution">
    <text evidence="1">The sequence shown here is derived from an EMBL/GenBank/DDBJ whole genome shotgun (WGS) entry which is preliminary data.</text>
</comment>
<evidence type="ECO:0000313" key="2">
    <source>
        <dbReference type="Proteomes" id="UP000572212"/>
    </source>
</evidence>
<protein>
    <submittedName>
        <fullName evidence="1">ABC-type oligopeptide transport system ATPase subunit</fullName>
    </submittedName>
</protein>
<reference evidence="1 2" key="1">
    <citation type="submission" date="2020-08" db="EMBL/GenBank/DDBJ databases">
        <title>Genomic Encyclopedia of Type Strains, Phase IV (KMG-IV): sequencing the most valuable type-strain genomes for metagenomic binning, comparative biology and taxonomic classification.</title>
        <authorList>
            <person name="Goeker M."/>
        </authorList>
    </citation>
    <scope>NUCLEOTIDE SEQUENCE [LARGE SCALE GENOMIC DNA]</scope>
    <source>
        <strain evidence="1 2">DSM 11805</strain>
    </source>
</reference>
<evidence type="ECO:0000313" key="1">
    <source>
        <dbReference type="EMBL" id="MBB6513281.1"/>
    </source>
</evidence>
<accession>A0A841RKM9</accession>
<sequence>MRTILSVEKIEKYYGNKGNITKAIDNISFNVKEGEFNGSFR</sequence>
<dbReference type="Proteomes" id="UP000572212">
    <property type="component" value="Unassembled WGS sequence"/>
</dbReference>
<organism evidence="1 2">
    <name type="scientific">Gracilibacillus halotolerans</name>
    <dbReference type="NCBI Taxonomy" id="74386"/>
    <lineage>
        <taxon>Bacteria</taxon>
        <taxon>Bacillati</taxon>
        <taxon>Bacillota</taxon>
        <taxon>Bacilli</taxon>
        <taxon>Bacillales</taxon>
        <taxon>Bacillaceae</taxon>
        <taxon>Gracilibacillus</taxon>
    </lineage>
</organism>
<name>A0A841RKM9_9BACI</name>
<proteinExistence type="predicted"/>
<gene>
    <name evidence="1" type="ORF">GGQ92_002088</name>
</gene>
<dbReference type="AlphaFoldDB" id="A0A841RKM9"/>
<dbReference type="EMBL" id="JACHON010000010">
    <property type="protein sequence ID" value="MBB6513281.1"/>
    <property type="molecule type" value="Genomic_DNA"/>
</dbReference>